<dbReference type="InterPro" id="IPR003607">
    <property type="entry name" value="HD/PDEase_dom"/>
</dbReference>
<gene>
    <name evidence="2" type="ORF">BZG02_10540</name>
</gene>
<dbReference type="InterPro" id="IPR006674">
    <property type="entry name" value="HD_domain"/>
</dbReference>
<evidence type="ECO:0000313" key="2">
    <source>
        <dbReference type="EMBL" id="PKQ63185.1"/>
    </source>
</evidence>
<dbReference type="SMART" id="SM00471">
    <property type="entry name" value="HDc"/>
    <property type="match status" value="1"/>
</dbReference>
<name>A0A2N3HYP3_9BACT</name>
<dbReference type="SUPFAM" id="SSF109604">
    <property type="entry name" value="HD-domain/PDEase-like"/>
    <property type="match status" value="1"/>
</dbReference>
<keyword evidence="3" id="KW-1185">Reference proteome</keyword>
<protein>
    <recommendedName>
        <fullName evidence="1">HD domain-containing protein</fullName>
    </recommendedName>
</protein>
<reference evidence="2 3" key="1">
    <citation type="journal article" date="2017" name="Front. Microbiol.">
        <title>Labilibaculum manganireducens gen. nov., sp. nov. and Labilibaculum filiforme sp. nov., Novel Bacteroidetes Isolated from Subsurface Sediments of the Baltic Sea.</title>
        <authorList>
            <person name="Vandieken V."/>
            <person name="Marshall I.P."/>
            <person name="Niemann H."/>
            <person name="Engelen B."/>
            <person name="Cypionka H."/>
        </authorList>
    </citation>
    <scope>NUCLEOTIDE SEQUENCE [LARGE SCALE GENOMIC DNA]</scope>
    <source>
        <strain evidence="2 3">59.16B</strain>
    </source>
</reference>
<organism evidence="2 3">
    <name type="scientific">Labilibaculum filiforme</name>
    <dbReference type="NCBI Taxonomy" id="1940526"/>
    <lineage>
        <taxon>Bacteria</taxon>
        <taxon>Pseudomonadati</taxon>
        <taxon>Bacteroidota</taxon>
        <taxon>Bacteroidia</taxon>
        <taxon>Marinilabiliales</taxon>
        <taxon>Marinifilaceae</taxon>
        <taxon>Labilibaculum</taxon>
    </lineage>
</organism>
<dbReference type="Gene3D" id="1.10.3210.10">
    <property type="entry name" value="Hypothetical protein af1432"/>
    <property type="match status" value="1"/>
</dbReference>
<dbReference type="OrthoDB" id="247014at2"/>
<dbReference type="PROSITE" id="PS51831">
    <property type="entry name" value="HD"/>
    <property type="match status" value="1"/>
</dbReference>
<proteinExistence type="predicted"/>
<dbReference type="AlphaFoldDB" id="A0A2N3HYP3"/>
<dbReference type="EMBL" id="MVDD01000006">
    <property type="protein sequence ID" value="PKQ63185.1"/>
    <property type="molecule type" value="Genomic_DNA"/>
</dbReference>
<accession>A0A2N3HYP3</accession>
<dbReference type="Proteomes" id="UP000233535">
    <property type="component" value="Unassembled WGS sequence"/>
</dbReference>
<sequence length="259" mass="30202">MKQEVYNSIEAWFNSYVAGFENEIEEIKLNINLKRNHSFRVVNLIAELSEEANLNESDVILAQIAALLHDVGRFEQLAKYGTFSDTEDINHIKLGIATITENNILSELTEEESKLVIECINYHNELVLPKSIDADLLPFVQILRDADKIDILHIVSDYYSNNKQGNNKRLEMELLDKTDISKKLYQSICDEKHVDFKDVLTLNDLKLSQMSLIFDLKYKKSFKIVSEKTYLKQIFETLPKKDLVIDMYRQMKIYLENQL</sequence>
<evidence type="ECO:0000259" key="1">
    <source>
        <dbReference type="PROSITE" id="PS51831"/>
    </source>
</evidence>
<feature type="domain" description="HD" evidence="1">
    <location>
        <begin position="34"/>
        <end position="152"/>
    </location>
</feature>
<dbReference type="Pfam" id="PF01966">
    <property type="entry name" value="HD"/>
    <property type="match status" value="1"/>
</dbReference>
<evidence type="ECO:0000313" key="3">
    <source>
        <dbReference type="Proteomes" id="UP000233535"/>
    </source>
</evidence>
<dbReference type="CDD" id="cd00077">
    <property type="entry name" value="HDc"/>
    <property type="match status" value="1"/>
</dbReference>
<comment type="caution">
    <text evidence="2">The sequence shown here is derived from an EMBL/GenBank/DDBJ whole genome shotgun (WGS) entry which is preliminary data.</text>
</comment>
<dbReference type="RefSeq" id="WP_101261393.1">
    <property type="nucleotide sequence ID" value="NZ_MVDD01000006.1"/>
</dbReference>